<dbReference type="AlphaFoldDB" id="A0AB72Z2C8"/>
<evidence type="ECO:0000313" key="1">
    <source>
        <dbReference type="EMBL" id="EFO78116.1"/>
    </source>
</evidence>
<name>A0AB72Z2C8_9BIFI</name>
<proteinExistence type="predicted"/>
<protein>
    <recommendedName>
        <fullName evidence="3">NTP pyrophosphohydrolase MazG putative catalytic core domain-containing protein</fullName>
    </recommendedName>
</protein>
<gene>
    <name evidence="1" type="ORF">HMPREF9003_0186</name>
</gene>
<comment type="caution">
    <text evidence="1">The sequence shown here is derived from an EMBL/GenBank/DDBJ whole genome shotgun (WGS) entry which is preliminary data.</text>
</comment>
<dbReference type="RefSeq" id="WP_003842263.1">
    <property type="nucleotide sequence ID" value="NZ_AEHJ01000011.1"/>
</dbReference>
<evidence type="ECO:0008006" key="3">
    <source>
        <dbReference type="Google" id="ProtNLM"/>
    </source>
</evidence>
<dbReference type="SUPFAM" id="SSF101386">
    <property type="entry name" value="all-alpha NTP pyrophosphatases"/>
    <property type="match status" value="1"/>
</dbReference>
<accession>A0AB72Z2C8</accession>
<sequence>MSDEELQTIWRQSIDHYGKQLQSIVCMEECAELIQAIIKKLRKDTSSNDVLSEEMADVIVCLHQLKMMYGITDKAISDWVEAKTLRLAKRMEEES</sequence>
<evidence type="ECO:0000313" key="2">
    <source>
        <dbReference type="Proteomes" id="UP000003457"/>
    </source>
</evidence>
<dbReference type="Proteomes" id="UP000003457">
    <property type="component" value="Unassembled WGS sequence"/>
</dbReference>
<organism evidence="1 2">
    <name type="scientific">Bifidobacterium dentium JCVIHMP022</name>
    <dbReference type="NCBI Taxonomy" id="553191"/>
    <lineage>
        <taxon>Bacteria</taxon>
        <taxon>Bacillati</taxon>
        <taxon>Actinomycetota</taxon>
        <taxon>Actinomycetes</taxon>
        <taxon>Bifidobacteriales</taxon>
        <taxon>Bifidobacteriaceae</taxon>
        <taxon>Bifidobacterium</taxon>
    </lineage>
</organism>
<dbReference type="EMBL" id="AEHJ01000011">
    <property type="protein sequence ID" value="EFO78116.1"/>
    <property type="molecule type" value="Genomic_DNA"/>
</dbReference>
<reference evidence="1 2" key="1">
    <citation type="submission" date="2010-10" db="EMBL/GenBank/DDBJ databases">
        <authorList>
            <person name="Durkin A.S."/>
            <person name="Madupu R."/>
            <person name="Torralba M."/>
            <person name="Gillis M."/>
            <person name="Methe B."/>
            <person name="Sutton G."/>
            <person name="Nelson K.E."/>
        </authorList>
    </citation>
    <scope>NUCLEOTIDE SEQUENCE [LARGE SCALE GENOMIC DNA]</scope>
    <source>
        <strain evidence="1 2">JCVIHMP022</strain>
    </source>
</reference>
<dbReference type="Gene3D" id="1.10.287.1080">
    <property type="entry name" value="MazG-like"/>
    <property type="match status" value="1"/>
</dbReference>
<dbReference type="CDD" id="cd11539">
    <property type="entry name" value="NTP-PPase_u2"/>
    <property type="match status" value="1"/>
</dbReference>